<evidence type="ECO:0000256" key="5">
    <source>
        <dbReference type="ARBA" id="ARBA00022679"/>
    </source>
</evidence>
<dbReference type="AlphaFoldDB" id="A0A176Y8Q4"/>
<dbReference type="PROSITE" id="PS50293">
    <property type="entry name" value="TPR_REGION"/>
    <property type="match status" value="5"/>
</dbReference>
<feature type="repeat" description="TPR" evidence="8">
    <location>
        <begin position="280"/>
        <end position="313"/>
    </location>
</feature>
<comment type="pathway">
    <text evidence="1">Protein modification; protein glycosylation.</text>
</comment>
<dbReference type="InterPro" id="IPR037919">
    <property type="entry name" value="OGT"/>
</dbReference>
<dbReference type="GO" id="GO:0097363">
    <property type="term" value="F:protein O-acetylglucosaminyltransferase activity"/>
    <property type="evidence" value="ECO:0007669"/>
    <property type="project" value="UniProtKB-EC"/>
</dbReference>
<evidence type="ECO:0000256" key="1">
    <source>
        <dbReference type="ARBA" id="ARBA00004922"/>
    </source>
</evidence>
<dbReference type="UniPathway" id="UPA00378"/>
<comment type="caution">
    <text evidence="10">The sequence shown here is derived from an EMBL/GenBank/DDBJ whole genome shotgun (WGS) entry which is preliminary data.</text>
</comment>
<feature type="repeat" description="TPR" evidence="8">
    <location>
        <begin position="144"/>
        <end position="177"/>
    </location>
</feature>
<dbReference type="PANTHER" id="PTHR44366">
    <property type="entry name" value="UDP-N-ACETYLGLUCOSAMINE--PEPTIDE N-ACETYLGLUCOSAMINYLTRANSFERASE 110 KDA SUBUNIT"/>
    <property type="match status" value="1"/>
</dbReference>
<dbReference type="InterPro" id="IPR019734">
    <property type="entry name" value="TPR_rpt"/>
</dbReference>
<dbReference type="Gene3D" id="3.40.50.2000">
    <property type="entry name" value="Glycogen Phosphorylase B"/>
    <property type="match status" value="1"/>
</dbReference>
<dbReference type="Pfam" id="PF07719">
    <property type="entry name" value="TPR_2"/>
    <property type="match status" value="1"/>
</dbReference>
<evidence type="ECO:0000256" key="7">
    <source>
        <dbReference type="ARBA" id="ARBA00022803"/>
    </source>
</evidence>
<dbReference type="PROSITE" id="PS50005">
    <property type="entry name" value="TPR"/>
    <property type="match status" value="9"/>
</dbReference>
<dbReference type="Pfam" id="PF13181">
    <property type="entry name" value="TPR_8"/>
    <property type="match status" value="2"/>
</dbReference>
<dbReference type="EMBL" id="LUUB01000125">
    <property type="protein sequence ID" value="OAE97480.1"/>
    <property type="molecule type" value="Genomic_DNA"/>
</dbReference>
<feature type="repeat" description="TPR" evidence="8">
    <location>
        <begin position="382"/>
        <end position="415"/>
    </location>
</feature>
<dbReference type="Proteomes" id="UP000076959">
    <property type="component" value="Unassembled WGS sequence"/>
</dbReference>
<dbReference type="Pfam" id="PF00515">
    <property type="entry name" value="TPR_1"/>
    <property type="match status" value="2"/>
</dbReference>
<evidence type="ECO:0000256" key="2">
    <source>
        <dbReference type="ARBA" id="ARBA00005386"/>
    </source>
</evidence>
<organism evidence="10 11">
    <name type="scientific">Bradyrhizobium centrolobii</name>
    <dbReference type="NCBI Taxonomy" id="1505087"/>
    <lineage>
        <taxon>Bacteria</taxon>
        <taxon>Pseudomonadati</taxon>
        <taxon>Pseudomonadota</taxon>
        <taxon>Alphaproteobacteria</taxon>
        <taxon>Hyphomicrobiales</taxon>
        <taxon>Nitrobacteraceae</taxon>
        <taxon>Bradyrhizobium</taxon>
    </lineage>
</organism>
<accession>A0A176Y8Q4</accession>
<dbReference type="Gene3D" id="1.25.40.10">
    <property type="entry name" value="Tetratricopeptide repeat domain"/>
    <property type="match status" value="5"/>
</dbReference>
<feature type="repeat" description="TPR" evidence="8">
    <location>
        <begin position="314"/>
        <end position="347"/>
    </location>
</feature>
<dbReference type="GO" id="GO:0006493">
    <property type="term" value="P:protein O-linked glycosylation"/>
    <property type="evidence" value="ECO:0007669"/>
    <property type="project" value="InterPro"/>
</dbReference>
<reference evidence="10 11" key="1">
    <citation type="submission" date="2016-03" db="EMBL/GenBank/DDBJ databases">
        <title>Draft Genome Sequence of the Strain BR 10245 (Bradyrhizobium sp.) isolated from nodules of Centrolobium paraense.</title>
        <authorList>
            <person name="Simoes-Araujo J.L.Sr."/>
            <person name="Barauna A.C."/>
            <person name="Silva K."/>
            <person name="Zilli J.E."/>
        </authorList>
    </citation>
    <scope>NUCLEOTIDE SEQUENCE [LARGE SCALE GENOMIC DNA]</scope>
    <source>
        <strain evidence="10 11">BR 10245</strain>
    </source>
</reference>
<dbReference type="PANTHER" id="PTHR44366:SF1">
    <property type="entry name" value="UDP-N-ACETYLGLUCOSAMINE--PEPTIDE N-ACETYLGLUCOSAMINYLTRANSFERASE 110 KDA SUBUNIT"/>
    <property type="match status" value="1"/>
</dbReference>
<dbReference type="SUPFAM" id="SSF48439">
    <property type="entry name" value="Protein prenylyltransferase"/>
    <property type="match status" value="2"/>
</dbReference>
<keyword evidence="5" id="KW-0808">Transferase</keyword>
<protein>
    <recommendedName>
        <fullName evidence="3">protein O-GlcNAc transferase</fullName>
        <ecNumber evidence="3">2.4.1.255</ecNumber>
    </recommendedName>
</protein>
<feature type="repeat" description="TPR" evidence="8">
    <location>
        <begin position="75"/>
        <end position="108"/>
    </location>
</feature>
<evidence type="ECO:0000256" key="6">
    <source>
        <dbReference type="ARBA" id="ARBA00022737"/>
    </source>
</evidence>
<keyword evidence="7 8" id="KW-0802">TPR repeat</keyword>
<evidence type="ECO:0000256" key="8">
    <source>
        <dbReference type="PROSITE-ProRule" id="PRU00339"/>
    </source>
</evidence>
<evidence type="ECO:0000313" key="11">
    <source>
        <dbReference type="Proteomes" id="UP000076959"/>
    </source>
</evidence>
<dbReference type="InterPro" id="IPR029489">
    <property type="entry name" value="OGT/SEC/SPY_C"/>
</dbReference>
<evidence type="ECO:0000256" key="3">
    <source>
        <dbReference type="ARBA" id="ARBA00011970"/>
    </source>
</evidence>
<feature type="domain" description="O-GlcNAc transferase C-terminal" evidence="9">
    <location>
        <begin position="659"/>
        <end position="847"/>
    </location>
</feature>
<dbReference type="SMART" id="SM00028">
    <property type="entry name" value="TPR"/>
    <property type="match status" value="11"/>
</dbReference>
<sequence>MGLANELHAKFRRAVDAFHANDLLKAERILQQIAKSSRNIFDVEHLLGVVKLIQGRFAEAEVHLKAAVALNGSSDEALSNYGYALKSLKRPQEALIYFTRALAVNPRNPLSYHNRGSILAEFARSYSEAIDQFDKATFYNPNFADAYASKGNCLEKLGRFDDALVAYDKALSIKPDLENAWLGRGNAFRNLKRYDEAFATYGKALSIKPDFANAWVGRGDVFSDLKRHDEALAAYDGALSIKPDLESAWVARGHVFWRLKRYDEASAAYDKALSIRPDLENAWLGRGNVSCDLKRYHEAFVAYDKALSIRPDLAEAWLGRGNVLTELKRYDDAFAAYDKALSIKPDLAEAWLGRGNVLWSLKRYEEALAAYDQALSTKPDLENAWVGRGNLFTELKRYDEAVAAYDRALSIRSDLEGIEGVRLHAKMNLCNWDNLEEEISHLTAAIRTGKANSSPFALLSLTDSPDDHLRCAKAWVAAKCPRSSKTSSSGEVHKHDKIRVGYVSPDFRQHPVGHLTAGIFENHDTDRFETYAFSIGPNDNSDLRKRLETSFHRFIDCQQKNDSEVLEAINDAQIDILVDLAGHTQNARLSLFASSPAPIVVNYLGFAGTLGSRELSDYIVADHVVLPEPSSQFFEEKVVRLPGSFMPRDNKGEAIDETMPNRVDHDLPQEWTVFCCFNNAYKINRSVFGSWMNILRSVDRSVLWLSDMGEIARSNLRKEAKALGVDPDRLVFAKHVSSLSDHLARHRLADFFLDTLPYNAHTTASDALWAGLPVVTQIGNSFAGRVAASLLSAVGLPELITRTREEYEALAIDLALDKQKLQGIRERLQRTRLTAPLFDAALYAKHLEAAYEAMYQRYQAGLPPDHIEVQALG</sequence>
<proteinExistence type="inferred from homology"/>
<evidence type="ECO:0000256" key="4">
    <source>
        <dbReference type="ARBA" id="ARBA00022676"/>
    </source>
</evidence>
<dbReference type="Pfam" id="PF13844">
    <property type="entry name" value="Glyco_transf_41"/>
    <property type="match status" value="2"/>
</dbReference>
<keyword evidence="11" id="KW-1185">Reference proteome</keyword>
<feature type="repeat" description="TPR" evidence="8">
    <location>
        <begin position="212"/>
        <end position="245"/>
    </location>
</feature>
<dbReference type="STRING" id="1505087.AYJ54_35955"/>
<dbReference type="EC" id="2.4.1.255" evidence="3"/>
<dbReference type="InterPro" id="IPR013105">
    <property type="entry name" value="TPR_2"/>
</dbReference>
<keyword evidence="4" id="KW-0328">Glycosyltransferase</keyword>
<dbReference type="Gene3D" id="3.40.50.11380">
    <property type="match status" value="1"/>
</dbReference>
<feature type="domain" description="O-GlcNAc transferase C-terminal" evidence="9">
    <location>
        <begin position="492"/>
        <end position="648"/>
    </location>
</feature>
<dbReference type="Pfam" id="PF13414">
    <property type="entry name" value="TPR_11"/>
    <property type="match status" value="2"/>
</dbReference>
<feature type="repeat" description="TPR" evidence="8">
    <location>
        <begin position="178"/>
        <end position="211"/>
    </location>
</feature>
<keyword evidence="6" id="KW-0677">Repeat</keyword>
<dbReference type="InterPro" id="IPR011990">
    <property type="entry name" value="TPR-like_helical_dom_sf"/>
</dbReference>
<evidence type="ECO:0000313" key="10">
    <source>
        <dbReference type="EMBL" id="OAE97480.1"/>
    </source>
</evidence>
<feature type="repeat" description="TPR" evidence="8">
    <location>
        <begin position="246"/>
        <end position="279"/>
    </location>
</feature>
<evidence type="ECO:0000259" key="9">
    <source>
        <dbReference type="Pfam" id="PF13844"/>
    </source>
</evidence>
<dbReference type="SUPFAM" id="SSF48452">
    <property type="entry name" value="TPR-like"/>
    <property type="match status" value="1"/>
</dbReference>
<gene>
    <name evidence="10" type="ORF">AYJ54_35955</name>
</gene>
<comment type="similarity">
    <text evidence="2">Belongs to the glycosyltransferase 41 family. O-GlcNAc transferase subfamily.</text>
</comment>
<feature type="repeat" description="TPR" evidence="8">
    <location>
        <begin position="348"/>
        <end position="381"/>
    </location>
</feature>
<name>A0A176Y8Q4_9BRAD</name>